<protein>
    <submittedName>
        <fullName evidence="1">Uncharacterized protein</fullName>
    </submittedName>
</protein>
<proteinExistence type="predicted"/>
<dbReference type="AlphaFoldDB" id="A0A182XS73"/>
<keyword evidence="2" id="KW-1185">Reference proteome</keyword>
<dbReference type="Proteomes" id="UP000076407">
    <property type="component" value="Unassembled WGS sequence"/>
</dbReference>
<name>A0A182XS73_ANOQN</name>
<dbReference type="EnsemblMetazoa" id="AQUA014687-RA">
    <property type="protein sequence ID" value="AQUA014687-PA"/>
    <property type="gene ID" value="AQUA014687"/>
</dbReference>
<sequence length="121" mass="13370">MLHLAAARDAFAMAITITLAIRWQPLLQHTHAHTLTPALFSGTLCTTISPGLRAFSPASNAHRLPLAQLTHSARSTAPIAPLTETTHCIRVSNRIHKFYELHVNIHNRTSTTLSHTHTIRC</sequence>
<evidence type="ECO:0000313" key="1">
    <source>
        <dbReference type="EnsemblMetazoa" id="AQUA014687-PA"/>
    </source>
</evidence>
<accession>A0A182XS73</accession>
<dbReference type="VEuPathDB" id="VectorBase:AQUA014687"/>
<reference evidence="1" key="1">
    <citation type="submission" date="2020-05" db="UniProtKB">
        <authorList>
            <consortium name="EnsemblMetazoa"/>
        </authorList>
    </citation>
    <scope>IDENTIFICATION</scope>
    <source>
        <strain evidence="1">SANGQUA</strain>
    </source>
</reference>
<organism evidence="1 2">
    <name type="scientific">Anopheles quadriannulatus</name>
    <name type="common">Mosquito</name>
    <dbReference type="NCBI Taxonomy" id="34691"/>
    <lineage>
        <taxon>Eukaryota</taxon>
        <taxon>Metazoa</taxon>
        <taxon>Ecdysozoa</taxon>
        <taxon>Arthropoda</taxon>
        <taxon>Hexapoda</taxon>
        <taxon>Insecta</taxon>
        <taxon>Pterygota</taxon>
        <taxon>Neoptera</taxon>
        <taxon>Endopterygota</taxon>
        <taxon>Diptera</taxon>
        <taxon>Nematocera</taxon>
        <taxon>Culicoidea</taxon>
        <taxon>Culicidae</taxon>
        <taxon>Anophelinae</taxon>
        <taxon>Anopheles</taxon>
    </lineage>
</organism>
<evidence type="ECO:0000313" key="2">
    <source>
        <dbReference type="Proteomes" id="UP000076407"/>
    </source>
</evidence>